<dbReference type="Proteomes" id="UP000307943">
    <property type="component" value="Unassembled WGS sequence"/>
</dbReference>
<dbReference type="InterPro" id="IPR036779">
    <property type="entry name" value="LysM_dom_sf"/>
</dbReference>
<proteinExistence type="predicted"/>
<dbReference type="OrthoDB" id="9810477at2"/>
<dbReference type="PANTHER" id="PTHR21666">
    <property type="entry name" value="PEPTIDASE-RELATED"/>
    <property type="match status" value="1"/>
</dbReference>
<dbReference type="Pfam" id="PF01476">
    <property type="entry name" value="LysM"/>
    <property type="match status" value="2"/>
</dbReference>
<dbReference type="InterPro" id="IPR016047">
    <property type="entry name" value="M23ase_b-sheet_dom"/>
</dbReference>
<organism evidence="4 5">
    <name type="scientific">Paenibacillus hemerocallicola</name>
    <dbReference type="NCBI Taxonomy" id="1172614"/>
    <lineage>
        <taxon>Bacteria</taxon>
        <taxon>Bacillati</taxon>
        <taxon>Bacillota</taxon>
        <taxon>Bacilli</taxon>
        <taxon>Bacillales</taxon>
        <taxon>Paenibacillaceae</taxon>
        <taxon>Paenibacillus</taxon>
    </lineage>
</organism>
<evidence type="ECO:0000256" key="1">
    <source>
        <dbReference type="ARBA" id="ARBA00022729"/>
    </source>
</evidence>
<dbReference type="Pfam" id="PF01551">
    <property type="entry name" value="Peptidase_M23"/>
    <property type="match status" value="1"/>
</dbReference>
<dbReference type="Gene3D" id="2.70.70.10">
    <property type="entry name" value="Glucose Permease (Domain IIA)"/>
    <property type="match status" value="1"/>
</dbReference>
<reference evidence="4 5" key="1">
    <citation type="submission" date="2019-05" db="EMBL/GenBank/DDBJ databases">
        <title>We sequenced the genome of Paenibacillus hemerocallicola KCTC 33185 for further insight into its adaptation and study the phylogeny of Paenibacillus.</title>
        <authorList>
            <person name="Narsing Rao M.P."/>
        </authorList>
    </citation>
    <scope>NUCLEOTIDE SEQUENCE [LARGE SCALE GENOMIC DNA]</scope>
    <source>
        <strain evidence="4 5">KCTC 33185</strain>
    </source>
</reference>
<dbReference type="EMBL" id="VDCQ01000008">
    <property type="protein sequence ID" value="TNJ66805.1"/>
    <property type="molecule type" value="Genomic_DNA"/>
</dbReference>
<name>A0A5C4TD27_9BACL</name>
<dbReference type="SUPFAM" id="SSF51261">
    <property type="entry name" value="Duplicated hybrid motif"/>
    <property type="match status" value="1"/>
</dbReference>
<dbReference type="InterPro" id="IPR018392">
    <property type="entry name" value="LysM"/>
</dbReference>
<dbReference type="CDD" id="cd00118">
    <property type="entry name" value="LysM"/>
    <property type="match status" value="2"/>
</dbReference>
<gene>
    <name evidence="4" type="ORF">FE784_07960</name>
</gene>
<dbReference type="SMART" id="SM00257">
    <property type="entry name" value="LysM"/>
    <property type="match status" value="2"/>
</dbReference>
<keyword evidence="5" id="KW-1185">Reference proteome</keyword>
<feature type="domain" description="LysM" evidence="3">
    <location>
        <begin position="77"/>
        <end position="122"/>
    </location>
</feature>
<dbReference type="PROSITE" id="PS51782">
    <property type="entry name" value="LYSM"/>
    <property type="match status" value="2"/>
</dbReference>
<dbReference type="InterPro" id="IPR011055">
    <property type="entry name" value="Dup_hybrid_motif"/>
</dbReference>
<dbReference type="SUPFAM" id="SSF54106">
    <property type="entry name" value="LysM domain"/>
    <property type="match status" value="1"/>
</dbReference>
<feature type="domain" description="LysM" evidence="3">
    <location>
        <begin position="29"/>
        <end position="72"/>
    </location>
</feature>
<comment type="caution">
    <text evidence="4">The sequence shown here is derived from an EMBL/GenBank/DDBJ whole genome shotgun (WGS) entry which is preliminary data.</text>
</comment>
<keyword evidence="1 2" id="KW-0732">Signal</keyword>
<feature type="signal peptide" evidence="2">
    <location>
        <begin position="1"/>
        <end position="28"/>
    </location>
</feature>
<accession>A0A5C4TD27</accession>
<dbReference type="Gene3D" id="3.10.350.10">
    <property type="entry name" value="LysM domain"/>
    <property type="match status" value="2"/>
</dbReference>
<protein>
    <submittedName>
        <fullName evidence="4">M23 family metallopeptidase</fullName>
    </submittedName>
</protein>
<dbReference type="AlphaFoldDB" id="A0A5C4TD27"/>
<evidence type="ECO:0000256" key="2">
    <source>
        <dbReference type="SAM" id="SignalP"/>
    </source>
</evidence>
<feature type="chain" id="PRO_5023049609" evidence="2">
    <location>
        <begin position="29"/>
        <end position="281"/>
    </location>
</feature>
<sequence length="281" mass="31163">MTSLVKKTFSLFTCALLGLSLIGSTVHAAPYTVKQGDTLWKIATANSITVQQLTNLNPSVASMLYPGQVIQIPDDPNTYYVQPNDTFWKISVKFGITTSSLIQANPHIANPNILNVGDKLHIPVRPANYRNGTFPLKPGTYQPYTNNYAEVRTWSPSGEEIRAHEGVDIFAAKGTPVYSVLDGTIVNYGWNQYGGWRLTVKVDDSTTFYYAHLSGYAQGMKMGGTVKKGQLIGYVGNTGYGPEGTEGMFDTHLHFGIYKTNVSPWKTVDPYAYLNWWELQQ</sequence>
<dbReference type="InterPro" id="IPR050570">
    <property type="entry name" value="Cell_wall_metabolism_enzyme"/>
</dbReference>
<dbReference type="PANTHER" id="PTHR21666:SF289">
    <property type="entry name" value="L-ALA--D-GLU ENDOPEPTIDASE"/>
    <property type="match status" value="1"/>
</dbReference>
<dbReference type="CDD" id="cd12797">
    <property type="entry name" value="M23_peptidase"/>
    <property type="match status" value="1"/>
</dbReference>
<evidence type="ECO:0000313" key="5">
    <source>
        <dbReference type="Proteomes" id="UP000307943"/>
    </source>
</evidence>
<evidence type="ECO:0000259" key="3">
    <source>
        <dbReference type="PROSITE" id="PS51782"/>
    </source>
</evidence>
<evidence type="ECO:0000313" key="4">
    <source>
        <dbReference type="EMBL" id="TNJ66805.1"/>
    </source>
</evidence>
<dbReference type="GO" id="GO:0004222">
    <property type="term" value="F:metalloendopeptidase activity"/>
    <property type="evidence" value="ECO:0007669"/>
    <property type="project" value="TreeGrafter"/>
</dbReference>